<organism evidence="1 2">
    <name type="scientific">Psilocybe cf. subviscida</name>
    <dbReference type="NCBI Taxonomy" id="2480587"/>
    <lineage>
        <taxon>Eukaryota</taxon>
        <taxon>Fungi</taxon>
        <taxon>Dikarya</taxon>
        <taxon>Basidiomycota</taxon>
        <taxon>Agaricomycotina</taxon>
        <taxon>Agaricomycetes</taxon>
        <taxon>Agaricomycetidae</taxon>
        <taxon>Agaricales</taxon>
        <taxon>Agaricineae</taxon>
        <taxon>Strophariaceae</taxon>
        <taxon>Psilocybe</taxon>
    </lineage>
</organism>
<keyword evidence="2" id="KW-1185">Reference proteome</keyword>
<name>A0A8H5EY56_9AGAR</name>
<dbReference type="AlphaFoldDB" id="A0A8H5EY56"/>
<proteinExistence type="predicted"/>
<comment type="caution">
    <text evidence="1">The sequence shown here is derived from an EMBL/GenBank/DDBJ whole genome shotgun (WGS) entry which is preliminary data.</text>
</comment>
<reference evidence="1 2" key="1">
    <citation type="journal article" date="2020" name="ISME J.">
        <title>Uncovering the hidden diversity of litter-decomposition mechanisms in mushroom-forming fungi.</title>
        <authorList>
            <person name="Floudas D."/>
            <person name="Bentzer J."/>
            <person name="Ahren D."/>
            <person name="Johansson T."/>
            <person name="Persson P."/>
            <person name="Tunlid A."/>
        </authorList>
    </citation>
    <scope>NUCLEOTIDE SEQUENCE [LARGE SCALE GENOMIC DNA]</scope>
    <source>
        <strain evidence="1 2">CBS 101986</strain>
    </source>
</reference>
<evidence type="ECO:0000313" key="2">
    <source>
        <dbReference type="Proteomes" id="UP000567179"/>
    </source>
</evidence>
<gene>
    <name evidence="1" type="ORF">D9619_006097</name>
</gene>
<dbReference type="Proteomes" id="UP000567179">
    <property type="component" value="Unassembled WGS sequence"/>
</dbReference>
<accession>A0A8H5EY56</accession>
<dbReference type="EMBL" id="JAACJJ010000042">
    <property type="protein sequence ID" value="KAF5316631.1"/>
    <property type="molecule type" value="Genomic_DNA"/>
</dbReference>
<protein>
    <submittedName>
        <fullName evidence="1">Uncharacterized protein</fullName>
    </submittedName>
</protein>
<sequence length="251" mass="29223">MFESCLPLELGRHIVEVGNLTKKDFVVLSNVSRLFRNEAQRALFRDPGHFYLGVVKDSERNEAFFDAIISSPRRLALMVHTYSQDTRWYDDSWEEYGPSCDQDQEVIFEKMTQAFKLMDNMKRFQSSDSAFNGYFYDRMLKSVMQAFPKLEAFSWYYEGGAQQIIDFLAHQDRIRYLKLPSEFGLGDYDQQERERLLLVARTICPKLETISAPIETTKILLPGKSKIISSLDSTVTRQTQIRGRWAAHATR</sequence>
<evidence type="ECO:0000313" key="1">
    <source>
        <dbReference type="EMBL" id="KAF5316631.1"/>
    </source>
</evidence>